<dbReference type="RefSeq" id="WP_377003813.1">
    <property type="nucleotide sequence ID" value="NZ_JBHSGG010000017.1"/>
</dbReference>
<gene>
    <name evidence="1" type="ORF">ACFO3Q_06385</name>
</gene>
<sequence>MRTIRGFRLEPASTCVPAIEGEDVYVPAIHVVGNGVDAVWPCAPGVATAMSLRAANMIAEAYIVAVVDVGPDGMPVFPPLHDVALPA</sequence>
<dbReference type="EMBL" id="JBHSGG010000017">
    <property type="protein sequence ID" value="MFC4727796.1"/>
    <property type="molecule type" value="Genomic_DNA"/>
</dbReference>
<accession>A0ABV9NKS3</accession>
<proteinExistence type="predicted"/>
<name>A0ABV9NKS3_9GAMM</name>
<organism evidence="1 2">
    <name type="scientific">Coralloluteibacterium thermophilum</name>
    <dbReference type="NCBI Taxonomy" id="2707049"/>
    <lineage>
        <taxon>Bacteria</taxon>
        <taxon>Pseudomonadati</taxon>
        <taxon>Pseudomonadota</taxon>
        <taxon>Gammaproteobacteria</taxon>
        <taxon>Lysobacterales</taxon>
        <taxon>Lysobacteraceae</taxon>
        <taxon>Coralloluteibacterium</taxon>
    </lineage>
</organism>
<comment type="caution">
    <text evidence="1">The sequence shown here is derived from an EMBL/GenBank/DDBJ whole genome shotgun (WGS) entry which is preliminary data.</text>
</comment>
<keyword evidence="2" id="KW-1185">Reference proteome</keyword>
<protein>
    <submittedName>
        <fullName evidence="1">Uncharacterized protein</fullName>
    </submittedName>
</protein>
<evidence type="ECO:0000313" key="1">
    <source>
        <dbReference type="EMBL" id="MFC4727796.1"/>
    </source>
</evidence>
<dbReference type="Proteomes" id="UP001595892">
    <property type="component" value="Unassembled WGS sequence"/>
</dbReference>
<evidence type="ECO:0000313" key="2">
    <source>
        <dbReference type="Proteomes" id="UP001595892"/>
    </source>
</evidence>
<reference evidence="2" key="1">
    <citation type="journal article" date="2019" name="Int. J. Syst. Evol. Microbiol.">
        <title>The Global Catalogue of Microorganisms (GCM) 10K type strain sequencing project: providing services to taxonomists for standard genome sequencing and annotation.</title>
        <authorList>
            <consortium name="The Broad Institute Genomics Platform"/>
            <consortium name="The Broad Institute Genome Sequencing Center for Infectious Disease"/>
            <person name="Wu L."/>
            <person name="Ma J."/>
        </authorList>
    </citation>
    <scope>NUCLEOTIDE SEQUENCE [LARGE SCALE GENOMIC DNA]</scope>
    <source>
        <strain evidence="2">CGMCC 1.13574</strain>
    </source>
</reference>